<dbReference type="PANTHER" id="PTHR35007:SF2">
    <property type="entry name" value="PILUS ASSEMBLE PROTEIN"/>
    <property type="match status" value="1"/>
</dbReference>
<evidence type="ECO:0000313" key="8">
    <source>
        <dbReference type="EMBL" id="MTB73325.1"/>
    </source>
</evidence>
<evidence type="ECO:0000313" key="9">
    <source>
        <dbReference type="Proteomes" id="UP000431092"/>
    </source>
</evidence>
<feature type="transmembrane region" description="Helical" evidence="6">
    <location>
        <begin position="134"/>
        <end position="152"/>
    </location>
</feature>
<dbReference type="InterPro" id="IPR018076">
    <property type="entry name" value="T2SS_GspF_dom"/>
</dbReference>
<protein>
    <submittedName>
        <fullName evidence="8">Pilus assembly protein TadB</fullName>
    </submittedName>
</protein>
<keyword evidence="3 6" id="KW-0812">Transmembrane</keyword>
<gene>
    <name evidence="8" type="ORF">GGG17_15425</name>
</gene>
<proteinExistence type="predicted"/>
<dbReference type="EMBL" id="WLVL01000056">
    <property type="protein sequence ID" value="MTB73325.1"/>
    <property type="molecule type" value="Genomic_DNA"/>
</dbReference>
<dbReference type="Pfam" id="PF00482">
    <property type="entry name" value="T2SSF"/>
    <property type="match status" value="1"/>
</dbReference>
<feature type="transmembrane region" description="Helical" evidence="6">
    <location>
        <begin position="288"/>
        <end position="308"/>
    </location>
</feature>
<sequence length="312" mass="33373">MSWLADWSWTGAALGLTWAMGALLVWRRLPGGRRPTIDDRVAPYLQDVALPPPTVRRGIDDHGLLVVLRPWLVRAGARLDLALGGQESVRRRLQRAGQAPDVEGFRAQQVLWGAGGAVLGTAGATIAVARDRSALVPAVVLAAVATAAGVVLRDHLLSRAVRRREERILQEFPTVAELLALSVSAGEGAAGALDRVCRLSRGDLAEELRHCLADARAGSSLPVALQSLADRTGLPGLARFVDGIVIAVERGTPLADVMRSQAQDVREQGRRAVMEEGGRREIAMMTPVVFLILPVTVLFAVFPGLQLLTLTV</sequence>
<feature type="transmembrane region" description="Helical" evidence="6">
    <location>
        <begin position="6"/>
        <end position="26"/>
    </location>
</feature>
<dbReference type="AlphaFoldDB" id="A0A6I3INS8"/>
<keyword evidence="9" id="KW-1185">Reference proteome</keyword>
<evidence type="ECO:0000256" key="4">
    <source>
        <dbReference type="ARBA" id="ARBA00022989"/>
    </source>
</evidence>
<keyword evidence="4 6" id="KW-1133">Transmembrane helix</keyword>
<organism evidence="8 9">
    <name type="scientific">Arsenicicoccus cauae</name>
    <dbReference type="NCBI Taxonomy" id="2663847"/>
    <lineage>
        <taxon>Bacteria</taxon>
        <taxon>Bacillati</taxon>
        <taxon>Actinomycetota</taxon>
        <taxon>Actinomycetes</taxon>
        <taxon>Micrococcales</taxon>
        <taxon>Intrasporangiaceae</taxon>
        <taxon>Arsenicicoccus</taxon>
    </lineage>
</organism>
<keyword evidence="2" id="KW-1003">Cell membrane</keyword>
<evidence type="ECO:0000256" key="5">
    <source>
        <dbReference type="ARBA" id="ARBA00023136"/>
    </source>
</evidence>
<feature type="domain" description="Type II secretion system protein GspF" evidence="7">
    <location>
        <begin position="177"/>
        <end position="301"/>
    </location>
</feature>
<comment type="caution">
    <text evidence="8">The sequence shown here is derived from an EMBL/GenBank/DDBJ whole genome shotgun (WGS) entry which is preliminary data.</text>
</comment>
<dbReference type="GO" id="GO:0005886">
    <property type="term" value="C:plasma membrane"/>
    <property type="evidence" value="ECO:0007669"/>
    <property type="project" value="UniProtKB-SubCell"/>
</dbReference>
<dbReference type="Proteomes" id="UP000431092">
    <property type="component" value="Unassembled WGS sequence"/>
</dbReference>
<reference evidence="8 9" key="1">
    <citation type="submission" date="2019-11" db="EMBL/GenBank/DDBJ databases">
        <title>Whole genome sequencing identifies a novel species of the genus Arsenicicoccus isolated from human blood.</title>
        <authorList>
            <person name="Jeong J.H."/>
            <person name="Kweon O.J."/>
            <person name="Kim H.R."/>
            <person name="Kim T.-H."/>
            <person name="Ha S.-M."/>
            <person name="Lee M.-K."/>
        </authorList>
    </citation>
    <scope>NUCLEOTIDE SEQUENCE [LARGE SCALE GENOMIC DNA]</scope>
    <source>
        <strain evidence="8 9">MKL-02</strain>
    </source>
</reference>
<dbReference type="RefSeq" id="WP_154594571.1">
    <property type="nucleotide sequence ID" value="NZ_WLVL01000056.1"/>
</dbReference>
<name>A0A6I3INS8_9MICO</name>
<evidence type="ECO:0000256" key="6">
    <source>
        <dbReference type="SAM" id="Phobius"/>
    </source>
</evidence>
<dbReference type="PANTHER" id="PTHR35007">
    <property type="entry name" value="INTEGRAL MEMBRANE PROTEIN-RELATED"/>
    <property type="match status" value="1"/>
</dbReference>
<feature type="transmembrane region" description="Helical" evidence="6">
    <location>
        <begin position="110"/>
        <end position="128"/>
    </location>
</feature>
<comment type="subcellular location">
    <subcellularLocation>
        <location evidence="1">Cell membrane</location>
        <topology evidence="1">Multi-pass membrane protein</topology>
    </subcellularLocation>
</comment>
<keyword evidence="5 6" id="KW-0472">Membrane</keyword>
<evidence type="ECO:0000256" key="3">
    <source>
        <dbReference type="ARBA" id="ARBA00022692"/>
    </source>
</evidence>
<accession>A0A6I3INS8</accession>
<evidence type="ECO:0000256" key="1">
    <source>
        <dbReference type="ARBA" id="ARBA00004651"/>
    </source>
</evidence>
<evidence type="ECO:0000256" key="2">
    <source>
        <dbReference type="ARBA" id="ARBA00022475"/>
    </source>
</evidence>
<evidence type="ECO:0000259" key="7">
    <source>
        <dbReference type="Pfam" id="PF00482"/>
    </source>
</evidence>